<accession>A0A151B433</accession>
<dbReference type="Proteomes" id="UP000075531">
    <property type="component" value="Unassembled WGS sequence"/>
</dbReference>
<evidence type="ECO:0000256" key="2">
    <source>
        <dbReference type="ARBA" id="ARBA00022475"/>
    </source>
</evidence>
<sequence>MSSKSTNKPDKSKKIESTNPIIEGLKRLALPLFSVFLSMFIAVFFVMWAKHYSITQYFTAVGKLFSVVWAGSFGTPKRALNSLIYITPLLFTGVANAVAFKTGLFNIGVAGQFVLGMLAAAIVGIIPGLSPIIHIPLIIIAGAIAGGFWGAIPGYLKAKIGTNEVVNTIMMNYIALYFVNWVILRTVFTVKGEAATAVIQKSAQLTRFAPDMSRASFGIFVALACAIFIYWLLWKTSIGYEIRAVGLSPFAAEYGGINIAKNTVLAMLISGAIAGIGGAMHVSGTMLRMNDMTSLPSYGFDGIAVALLAKSNPIGCIASAILFGALRSSSTTLQINGIPKEIVSLIQGVVIIFVATDYVYKYIAEKRRKGAIING</sequence>
<dbReference type="PANTHER" id="PTHR47089">
    <property type="entry name" value="ABC TRANSPORTER, PERMEASE PROTEIN"/>
    <property type="match status" value="1"/>
</dbReference>
<protein>
    <submittedName>
        <fullName evidence="7">Branched-chain amino acid transport system / permease component</fullName>
    </submittedName>
</protein>
<dbReference type="PANTHER" id="PTHR47089:SF1">
    <property type="entry name" value="GUANOSINE ABC TRANSPORTER PERMEASE PROTEIN NUPP"/>
    <property type="match status" value="1"/>
</dbReference>
<dbReference type="AlphaFoldDB" id="A0A151B433"/>
<feature type="transmembrane region" description="Helical" evidence="6">
    <location>
        <begin position="264"/>
        <end position="287"/>
    </location>
</feature>
<keyword evidence="8" id="KW-1185">Reference proteome</keyword>
<dbReference type="STRING" id="1121338.CLTEP_13890"/>
<keyword evidence="4 6" id="KW-1133">Transmembrane helix</keyword>
<dbReference type="EMBL" id="LTBA01000012">
    <property type="protein sequence ID" value="KYH34669.1"/>
    <property type="molecule type" value="Genomic_DNA"/>
</dbReference>
<proteinExistence type="predicted"/>
<comment type="caution">
    <text evidence="7">The sequence shown here is derived from an EMBL/GenBank/DDBJ whole genome shotgun (WGS) entry which is preliminary data.</text>
</comment>
<keyword evidence="5 6" id="KW-0472">Membrane</keyword>
<feature type="transmembrane region" description="Helical" evidence="6">
    <location>
        <begin position="28"/>
        <end position="48"/>
    </location>
</feature>
<name>A0A151B433_9CLOT</name>
<feature type="transmembrane region" description="Helical" evidence="6">
    <location>
        <begin position="133"/>
        <end position="152"/>
    </location>
</feature>
<feature type="transmembrane region" description="Helical" evidence="6">
    <location>
        <begin position="215"/>
        <end position="233"/>
    </location>
</feature>
<reference evidence="7 8" key="1">
    <citation type="submission" date="2016-02" db="EMBL/GenBank/DDBJ databases">
        <title>Genome sequence of Clostridium tepidiprofundi DSM 19306.</title>
        <authorList>
            <person name="Poehlein A."/>
            <person name="Daniel R."/>
        </authorList>
    </citation>
    <scope>NUCLEOTIDE SEQUENCE [LARGE SCALE GENOMIC DNA]</scope>
    <source>
        <strain evidence="7 8">DSM 19306</strain>
    </source>
</reference>
<organism evidence="7 8">
    <name type="scientific">Clostridium tepidiprofundi DSM 19306</name>
    <dbReference type="NCBI Taxonomy" id="1121338"/>
    <lineage>
        <taxon>Bacteria</taxon>
        <taxon>Bacillati</taxon>
        <taxon>Bacillota</taxon>
        <taxon>Clostridia</taxon>
        <taxon>Eubacteriales</taxon>
        <taxon>Clostridiaceae</taxon>
        <taxon>Clostridium</taxon>
    </lineage>
</organism>
<feature type="transmembrane region" description="Helical" evidence="6">
    <location>
        <begin position="54"/>
        <end position="73"/>
    </location>
</feature>
<dbReference type="InterPro" id="IPR001851">
    <property type="entry name" value="ABC_transp_permease"/>
</dbReference>
<dbReference type="CDD" id="cd06580">
    <property type="entry name" value="TM_PBP1_transp_TpRbsC_like"/>
    <property type="match status" value="1"/>
</dbReference>
<feature type="transmembrane region" description="Helical" evidence="6">
    <location>
        <begin position="80"/>
        <end position="99"/>
    </location>
</feature>
<dbReference type="GO" id="GO:0022857">
    <property type="term" value="F:transmembrane transporter activity"/>
    <property type="evidence" value="ECO:0007669"/>
    <property type="project" value="InterPro"/>
</dbReference>
<evidence type="ECO:0000313" key="7">
    <source>
        <dbReference type="EMBL" id="KYH34669.1"/>
    </source>
</evidence>
<dbReference type="Pfam" id="PF02653">
    <property type="entry name" value="BPD_transp_2"/>
    <property type="match status" value="1"/>
</dbReference>
<feature type="transmembrane region" description="Helical" evidence="6">
    <location>
        <begin position="172"/>
        <end position="194"/>
    </location>
</feature>
<evidence type="ECO:0000256" key="3">
    <source>
        <dbReference type="ARBA" id="ARBA00022692"/>
    </source>
</evidence>
<evidence type="ECO:0000256" key="1">
    <source>
        <dbReference type="ARBA" id="ARBA00004651"/>
    </source>
</evidence>
<evidence type="ECO:0000313" key="8">
    <source>
        <dbReference type="Proteomes" id="UP000075531"/>
    </source>
</evidence>
<keyword evidence="3 6" id="KW-0812">Transmembrane</keyword>
<keyword evidence="2" id="KW-1003">Cell membrane</keyword>
<evidence type="ECO:0000256" key="5">
    <source>
        <dbReference type="ARBA" id="ARBA00023136"/>
    </source>
</evidence>
<feature type="transmembrane region" description="Helical" evidence="6">
    <location>
        <begin position="299"/>
        <end position="322"/>
    </location>
</feature>
<comment type="subcellular location">
    <subcellularLocation>
        <location evidence="1">Cell membrane</location>
        <topology evidence="1">Multi-pass membrane protein</topology>
    </subcellularLocation>
</comment>
<feature type="transmembrane region" description="Helical" evidence="6">
    <location>
        <begin position="342"/>
        <end position="360"/>
    </location>
</feature>
<dbReference type="GO" id="GO:0005886">
    <property type="term" value="C:plasma membrane"/>
    <property type="evidence" value="ECO:0007669"/>
    <property type="project" value="UniProtKB-SubCell"/>
</dbReference>
<evidence type="ECO:0000256" key="6">
    <source>
        <dbReference type="SAM" id="Phobius"/>
    </source>
</evidence>
<dbReference type="RefSeq" id="WP_066824493.1">
    <property type="nucleotide sequence ID" value="NZ_LTBA01000012.1"/>
</dbReference>
<dbReference type="PATRIC" id="fig|1121338.3.peg.1424"/>
<feature type="transmembrane region" description="Helical" evidence="6">
    <location>
        <begin position="105"/>
        <end position="126"/>
    </location>
</feature>
<evidence type="ECO:0000256" key="4">
    <source>
        <dbReference type="ARBA" id="ARBA00022989"/>
    </source>
</evidence>
<gene>
    <name evidence="7" type="ORF">CLTEP_13890</name>
</gene>